<feature type="non-terminal residue" evidence="2">
    <location>
        <position position="38"/>
    </location>
</feature>
<proteinExistence type="predicted"/>
<feature type="region of interest" description="Disordered" evidence="1">
    <location>
        <begin position="17"/>
        <end position="38"/>
    </location>
</feature>
<dbReference type="AlphaFoldDB" id="A0A383EIM1"/>
<evidence type="ECO:0000313" key="2">
    <source>
        <dbReference type="EMBL" id="SVE56601.1"/>
    </source>
</evidence>
<gene>
    <name evidence="2" type="ORF">METZ01_LOCUS509455</name>
</gene>
<sequence>LLLVTYFSKNGTAIRGRSPPKTIPKTAGRILGSSDEAI</sequence>
<reference evidence="2" key="1">
    <citation type="submission" date="2018-05" db="EMBL/GenBank/DDBJ databases">
        <authorList>
            <person name="Lanie J.A."/>
            <person name="Ng W.-L."/>
            <person name="Kazmierczak K.M."/>
            <person name="Andrzejewski T.M."/>
            <person name="Davidsen T.M."/>
            <person name="Wayne K.J."/>
            <person name="Tettelin H."/>
            <person name="Glass J.I."/>
            <person name="Rusch D."/>
            <person name="Podicherti R."/>
            <person name="Tsui H.-C.T."/>
            <person name="Winkler M.E."/>
        </authorList>
    </citation>
    <scope>NUCLEOTIDE SEQUENCE</scope>
</reference>
<name>A0A383EIM1_9ZZZZ</name>
<dbReference type="EMBL" id="UINC01226209">
    <property type="protein sequence ID" value="SVE56601.1"/>
    <property type="molecule type" value="Genomic_DNA"/>
</dbReference>
<evidence type="ECO:0000256" key="1">
    <source>
        <dbReference type="SAM" id="MobiDB-lite"/>
    </source>
</evidence>
<accession>A0A383EIM1</accession>
<organism evidence="2">
    <name type="scientific">marine metagenome</name>
    <dbReference type="NCBI Taxonomy" id="408172"/>
    <lineage>
        <taxon>unclassified sequences</taxon>
        <taxon>metagenomes</taxon>
        <taxon>ecological metagenomes</taxon>
    </lineage>
</organism>
<protein>
    <submittedName>
        <fullName evidence="2">Uncharacterized protein</fullName>
    </submittedName>
</protein>
<feature type="non-terminal residue" evidence="2">
    <location>
        <position position="1"/>
    </location>
</feature>